<comment type="caution">
    <text evidence="7">The sequence shown here is derived from an EMBL/GenBank/DDBJ whole genome shotgun (WGS) entry which is preliminary data.</text>
</comment>
<evidence type="ECO:0000256" key="2">
    <source>
        <dbReference type="ARBA" id="ARBA00022630"/>
    </source>
</evidence>
<proteinExistence type="inferred from homology"/>
<gene>
    <name evidence="7" type="ORF">GIB67_006958</name>
</gene>
<protein>
    <recommendedName>
        <fullName evidence="6">Flavin-containing monooxygenase</fullName>
        <ecNumber evidence="6">1.-.-.-</ecNumber>
    </recommendedName>
</protein>
<organism evidence="7 8">
    <name type="scientific">Kingdonia uniflora</name>
    <dbReference type="NCBI Taxonomy" id="39325"/>
    <lineage>
        <taxon>Eukaryota</taxon>
        <taxon>Viridiplantae</taxon>
        <taxon>Streptophyta</taxon>
        <taxon>Embryophyta</taxon>
        <taxon>Tracheophyta</taxon>
        <taxon>Spermatophyta</taxon>
        <taxon>Magnoliopsida</taxon>
        <taxon>Ranunculales</taxon>
        <taxon>Circaeasteraceae</taxon>
        <taxon>Kingdonia</taxon>
    </lineage>
</organism>
<dbReference type="PIRSF" id="PIRSF000332">
    <property type="entry name" value="FMO"/>
    <property type="match status" value="1"/>
</dbReference>
<dbReference type="InterPro" id="IPR050346">
    <property type="entry name" value="FMO-like"/>
</dbReference>
<sequence length="555" mass="63338">MTILDPYKNHSILEPPLSEVSSLPNSCVGVAPMEERVAIIGAGISGLLACKYMSQKGYRPIVFESKSGVGGVWTNTIETTKLQNLKRSYQFSDFPWPSSVTEEFPDHNQVLDYIDSYARHFNVLQYIRFNSRVVSIDYEKASDGDEMDSWSLWSGTGDAFSPKGKWNILVEDTHCKLTEVYQVEFVILCIGRFSDVPNIPEFPLNNGPEIFHGKVIHSMEYSAMDDDIVAEFVKGKRVTVVGLQKSALDIAAECSKANGLEQPCTLIYRTEHWLLPDKFPWVALAYLYFSRFSELTIHKPGEGLLLSLLASLLSPLRRVISKSVESYIRWKLPLKKYKMIPKHSFSQEISSCTITIIPDNFFGKVEEGSIILKKMKNFSFCKKGLMIDGEVEPLKTDIVIFGTGYKGDEKLKNIFTSLTFQKYIMGSSNTTVPLYRECIHPRIPQLAVIGYSESLSNLYSSEMRCLWLSHLLDGTFKLPSITEMENDVRNWRNHMKQYSPQYYRRSCVGALHIWYNDQLCKDMKCNPKRKKGYFAELFKPYGSLDYSNLSPKFGI</sequence>
<dbReference type="EC" id="1.-.-.-" evidence="6"/>
<dbReference type="InterPro" id="IPR020946">
    <property type="entry name" value="Flavin_mOase-like"/>
</dbReference>
<dbReference type="InterPro" id="IPR036188">
    <property type="entry name" value="FAD/NAD-bd_sf"/>
</dbReference>
<dbReference type="Gene3D" id="3.50.50.60">
    <property type="entry name" value="FAD/NAD(P)-binding domain"/>
    <property type="match status" value="2"/>
</dbReference>
<comment type="cofactor">
    <cofactor evidence="6">
        <name>FAD</name>
        <dbReference type="ChEBI" id="CHEBI:57692"/>
    </cofactor>
</comment>
<dbReference type="FunFam" id="3.50.50.60:FF:000403">
    <property type="entry name" value="Flavin-containing monooxygenase"/>
    <property type="match status" value="1"/>
</dbReference>
<evidence type="ECO:0000256" key="1">
    <source>
        <dbReference type="ARBA" id="ARBA00009183"/>
    </source>
</evidence>
<evidence type="ECO:0000313" key="7">
    <source>
        <dbReference type="EMBL" id="KAF6172445.1"/>
    </source>
</evidence>
<dbReference type="InterPro" id="IPR000960">
    <property type="entry name" value="Flavin_mOase"/>
</dbReference>
<evidence type="ECO:0000256" key="6">
    <source>
        <dbReference type="RuleBase" id="RU361177"/>
    </source>
</evidence>
<dbReference type="Pfam" id="PF00743">
    <property type="entry name" value="FMO-like"/>
    <property type="match status" value="1"/>
</dbReference>
<dbReference type="PANTHER" id="PTHR23023">
    <property type="entry name" value="DIMETHYLANILINE MONOOXYGENASE"/>
    <property type="match status" value="1"/>
</dbReference>
<keyword evidence="2 6" id="KW-0285">Flavoprotein</keyword>
<keyword evidence="3 6" id="KW-0274">FAD</keyword>
<accession>A0A7J7NZ26</accession>
<name>A0A7J7NZ26_9MAGN</name>
<evidence type="ECO:0000256" key="5">
    <source>
        <dbReference type="ARBA" id="ARBA00023002"/>
    </source>
</evidence>
<keyword evidence="4" id="KW-0521">NADP</keyword>
<keyword evidence="8" id="KW-1185">Reference proteome</keyword>
<dbReference type="GO" id="GO:0050660">
    <property type="term" value="F:flavin adenine dinucleotide binding"/>
    <property type="evidence" value="ECO:0007669"/>
    <property type="project" value="InterPro"/>
</dbReference>
<dbReference type="AlphaFoldDB" id="A0A7J7NZ26"/>
<dbReference type="FunFam" id="3.50.50.60:FF:000169">
    <property type="entry name" value="Flavin-containing monooxygenase"/>
    <property type="match status" value="1"/>
</dbReference>
<dbReference type="EMBL" id="JACGCM010000427">
    <property type="protein sequence ID" value="KAF6172445.1"/>
    <property type="molecule type" value="Genomic_DNA"/>
</dbReference>
<evidence type="ECO:0000313" key="8">
    <source>
        <dbReference type="Proteomes" id="UP000541444"/>
    </source>
</evidence>
<reference evidence="7 8" key="1">
    <citation type="journal article" date="2020" name="IScience">
        <title>Genome Sequencing of the Endangered Kingdonia uniflora (Circaeasteraceae, Ranunculales) Reveals Potential Mechanisms of Evolutionary Specialization.</title>
        <authorList>
            <person name="Sun Y."/>
            <person name="Deng T."/>
            <person name="Zhang A."/>
            <person name="Moore M.J."/>
            <person name="Landis J.B."/>
            <person name="Lin N."/>
            <person name="Zhang H."/>
            <person name="Zhang X."/>
            <person name="Huang J."/>
            <person name="Zhang X."/>
            <person name="Sun H."/>
            <person name="Wang H."/>
        </authorList>
    </citation>
    <scope>NUCLEOTIDE SEQUENCE [LARGE SCALE GENOMIC DNA]</scope>
    <source>
        <strain evidence="7">TB1705</strain>
        <tissue evidence="7">Leaf</tissue>
    </source>
</reference>
<dbReference type="OrthoDB" id="66881at2759"/>
<evidence type="ECO:0000256" key="4">
    <source>
        <dbReference type="ARBA" id="ARBA00022857"/>
    </source>
</evidence>
<dbReference type="GO" id="GO:0050661">
    <property type="term" value="F:NADP binding"/>
    <property type="evidence" value="ECO:0007669"/>
    <property type="project" value="InterPro"/>
</dbReference>
<dbReference type="GO" id="GO:0004499">
    <property type="term" value="F:N,N-dimethylaniline monooxygenase activity"/>
    <property type="evidence" value="ECO:0007669"/>
    <property type="project" value="InterPro"/>
</dbReference>
<comment type="similarity">
    <text evidence="1 6">Belongs to the FMO family.</text>
</comment>
<dbReference type="Proteomes" id="UP000541444">
    <property type="component" value="Unassembled WGS sequence"/>
</dbReference>
<dbReference type="SUPFAM" id="SSF51905">
    <property type="entry name" value="FAD/NAD(P)-binding domain"/>
    <property type="match status" value="2"/>
</dbReference>
<keyword evidence="6" id="KW-0503">Monooxygenase</keyword>
<evidence type="ECO:0000256" key="3">
    <source>
        <dbReference type="ARBA" id="ARBA00022827"/>
    </source>
</evidence>
<keyword evidence="5 6" id="KW-0560">Oxidoreductase</keyword>